<keyword evidence="3" id="KW-0560">Oxidoreductase</keyword>
<proteinExistence type="inferred from homology"/>
<evidence type="ECO:0000313" key="7">
    <source>
        <dbReference type="EMBL" id="MBS4223086.1"/>
    </source>
</evidence>
<dbReference type="SUPFAM" id="SSF52833">
    <property type="entry name" value="Thioredoxin-like"/>
    <property type="match status" value="1"/>
</dbReference>
<reference evidence="7 8" key="1">
    <citation type="submission" date="2021-05" db="EMBL/GenBank/DDBJ databases">
        <title>Novel Bacillus species.</title>
        <authorList>
            <person name="Liu G."/>
        </authorList>
    </citation>
    <scope>NUCLEOTIDE SEQUENCE [LARGE SCALE GENOMIC DNA]</scope>
    <source>
        <strain evidence="7 8">FJAT-49682</strain>
    </source>
</reference>
<keyword evidence="4" id="KW-1015">Disulfide bond</keyword>
<keyword evidence="2" id="KW-0732">Signal</keyword>
<dbReference type="GO" id="GO:0016491">
    <property type="term" value="F:oxidoreductase activity"/>
    <property type="evidence" value="ECO:0007669"/>
    <property type="project" value="UniProtKB-KW"/>
</dbReference>
<dbReference type="PANTHER" id="PTHR13887:SF14">
    <property type="entry name" value="DISULFIDE BOND FORMATION PROTEIN D"/>
    <property type="match status" value="1"/>
</dbReference>
<keyword evidence="8" id="KW-1185">Reference proteome</keyword>
<keyword evidence="5" id="KW-0676">Redox-active center</keyword>
<dbReference type="PANTHER" id="PTHR13887">
    <property type="entry name" value="GLUTATHIONE S-TRANSFERASE KAPPA"/>
    <property type="match status" value="1"/>
</dbReference>
<evidence type="ECO:0000256" key="2">
    <source>
        <dbReference type="ARBA" id="ARBA00022729"/>
    </source>
</evidence>
<comment type="caution">
    <text evidence="7">The sequence shown here is derived from an EMBL/GenBank/DDBJ whole genome shotgun (WGS) entry which is preliminary data.</text>
</comment>
<dbReference type="Gene3D" id="3.40.30.10">
    <property type="entry name" value="Glutaredoxin"/>
    <property type="match status" value="1"/>
</dbReference>
<accession>A0A942UKE3</accession>
<dbReference type="InterPro" id="IPR012336">
    <property type="entry name" value="Thioredoxin-like_fold"/>
</dbReference>
<evidence type="ECO:0000313" key="8">
    <source>
        <dbReference type="Proteomes" id="UP000676456"/>
    </source>
</evidence>
<organism evidence="7 8">
    <name type="scientific">Lederbergia citrea</name>
    <dbReference type="NCBI Taxonomy" id="2833581"/>
    <lineage>
        <taxon>Bacteria</taxon>
        <taxon>Bacillati</taxon>
        <taxon>Bacillota</taxon>
        <taxon>Bacilli</taxon>
        <taxon>Bacillales</taxon>
        <taxon>Bacillaceae</taxon>
        <taxon>Lederbergia</taxon>
    </lineage>
</organism>
<evidence type="ECO:0000256" key="3">
    <source>
        <dbReference type="ARBA" id="ARBA00023002"/>
    </source>
</evidence>
<sequence length="225" mass="25146">MRCKMNNKKIVIFTLVIFAAIVALVMVLNKGDKTTQETVTVNHPSIDNQPTMGDSNAAVSIIEFGDYKCPSCKAWGEKIFPQLEKDFIETGKAQFSFINVLFHGQESMLASLASESVYKQDPESFWDFHNAVFAAQPASQNHDEQWVTTEKLVEIAKTHAPDVDLKQLEEDINTGGTIEEVKIDDQLVKDTNVQFTPTIVINGVMVEDPFDYEAIVSIIDKGLEK</sequence>
<evidence type="ECO:0000256" key="4">
    <source>
        <dbReference type="ARBA" id="ARBA00023157"/>
    </source>
</evidence>
<feature type="domain" description="Thioredoxin-like fold" evidence="6">
    <location>
        <begin position="48"/>
        <end position="221"/>
    </location>
</feature>
<dbReference type="InterPro" id="IPR036249">
    <property type="entry name" value="Thioredoxin-like_sf"/>
</dbReference>
<gene>
    <name evidence="7" type="ORF">KHA91_10065</name>
</gene>
<dbReference type="Proteomes" id="UP000676456">
    <property type="component" value="Unassembled WGS sequence"/>
</dbReference>
<evidence type="ECO:0000256" key="5">
    <source>
        <dbReference type="ARBA" id="ARBA00023284"/>
    </source>
</evidence>
<dbReference type="Pfam" id="PF13462">
    <property type="entry name" value="Thioredoxin_4"/>
    <property type="match status" value="1"/>
</dbReference>
<dbReference type="EMBL" id="JAGYPN010000002">
    <property type="protein sequence ID" value="MBS4223086.1"/>
    <property type="molecule type" value="Genomic_DNA"/>
</dbReference>
<comment type="similarity">
    <text evidence="1">Belongs to the thioredoxin family. DsbA subfamily.</text>
</comment>
<evidence type="ECO:0000256" key="1">
    <source>
        <dbReference type="ARBA" id="ARBA00005791"/>
    </source>
</evidence>
<dbReference type="AlphaFoldDB" id="A0A942UKE3"/>
<protein>
    <submittedName>
        <fullName evidence="7">DsbA family protein</fullName>
    </submittedName>
</protein>
<name>A0A942UKE3_9BACI</name>
<evidence type="ECO:0000259" key="6">
    <source>
        <dbReference type="Pfam" id="PF13462"/>
    </source>
</evidence>